<proteinExistence type="predicted"/>
<organism evidence="1 2">
    <name type="scientific">Phyllostomus discolor</name>
    <name type="common">pale spear-nosed bat</name>
    <dbReference type="NCBI Taxonomy" id="89673"/>
    <lineage>
        <taxon>Eukaryota</taxon>
        <taxon>Metazoa</taxon>
        <taxon>Chordata</taxon>
        <taxon>Craniata</taxon>
        <taxon>Vertebrata</taxon>
        <taxon>Euteleostomi</taxon>
        <taxon>Mammalia</taxon>
        <taxon>Eutheria</taxon>
        <taxon>Laurasiatheria</taxon>
        <taxon>Chiroptera</taxon>
        <taxon>Yangochiroptera</taxon>
        <taxon>Phyllostomidae</taxon>
        <taxon>Phyllostominae</taxon>
        <taxon>Phyllostomus</taxon>
    </lineage>
</organism>
<dbReference type="EMBL" id="JABVXQ010000004">
    <property type="protein sequence ID" value="KAF6114695.1"/>
    <property type="molecule type" value="Genomic_DNA"/>
</dbReference>
<protein>
    <submittedName>
        <fullName evidence="1">Uncharacterized protein</fullName>
    </submittedName>
</protein>
<sequence length="125" mass="13198">MKYLPSHSNTFHLPQTPFPGDGFILAFPLHSLASCPGPRLHSECATFPGPCVTSVSDSESPSAQSCSWKIMRHHDSGLQGCLLSAPFSVVSASLLIMMPPLHPCDLIAHLLGLTLLPPAGASSPK</sequence>
<dbReference type="PROSITE" id="PS51257">
    <property type="entry name" value="PROKAR_LIPOPROTEIN"/>
    <property type="match status" value="1"/>
</dbReference>
<comment type="caution">
    <text evidence="1">The sequence shown here is derived from an EMBL/GenBank/DDBJ whole genome shotgun (WGS) entry which is preliminary data.</text>
</comment>
<reference evidence="1 2" key="1">
    <citation type="journal article" date="2020" name="Nature">
        <title>Six reference-quality genomes reveal evolution of bat adaptations.</title>
        <authorList>
            <person name="Jebb D."/>
            <person name="Huang Z."/>
            <person name="Pippel M."/>
            <person name="Hughes G.M."/>
            <person name="Lavrichenko K."/>
            <person name="Devanna P."/>
            <person name="Winkler S."/>
            <person name="Jermiin L.S."/>
            <person name="Skirmuntt E.C."/>
            <person name="Katzourakis A."/>
            <person name="Burkitt-Gray L."/>
            <person name="Ray D.A."/>
            <person name="Sullivan K.A.M."/>
            <person name="Roscito J.G."/>
            <person name="Kirilenko B.M."/>
            <person name="Davalos L.M."/>
            <person name="Corthals A.P."/>
            <person name="Power M.L."/>
            <person name="Jones G."/>
            <person name="Ransome R.D."/>
            <person name="Dechmann D.K.N."/>
            <person name="Locatelli A.G."/>
            <person name="Puechmaille S.J."/>
            <person name="Fedrigo O."/>
            <person name="Jarvis E.D."/>
            <person name="Hiller M."/>
            <person name="Vernes S.C."/>
            <person name="Myers E.W."/>
            <person name="Teeling E.C."/>
        </authorList>
    </citation>
    <scope>NUCLEOTIDE SEQUENCE [LARGE SCALE GENOMIC DNA]</scope>
    <source>
        <strain evidence="1">Bat1K_MPI-CBG_1</strain>
    </source>
</reference>
<dbReference type="AlphaFoldDB" id="A0A834ASF3"/>
<accession>A0A834ASF3</accession>
<evidence type="ECO:0000313" key="1">
    <source>
        <dbReference type="EMBL" id="KAF6114695.1"/>
    </source>
</evidence>
<name>A0A834ASF3_9CHIR</name>
<evidence type="ECO:0000313" key="2">
    <source>
        <dbReference type="Proteomes" id="UP000664940"/>
    </source>
</evidence>
<gene>
    <name evidence="1" type="ORF">HJG60_010635</name>
</gene>
<dbReference type="Proteomes" id="UP000664940">
    <property type="component" value="Unassembled WGS sequence"/>
</dbReference>